<feature type="transmembrane region" description="Helical" evidence="8">
    <location>
        <begin position="123"/>
        <end position="144"/>
    </location>
</feature>
<dbReference type="InterPro" id="IPR026612">
    <property type="entry name" value="STRA6-like"/>
</dbReference>
<keyword evidence="5 8" id="KW-1133">Transmembrane helix</keyword>
<dbReference type="Proteomes" id="UP000695022">
    <property type="component" value="Unplaced"/>
</dbReference>
<gene>
    <name evidence="10" type="primary">LOC106814588</name>
</gene>
<name>A0ABM1EQE5_PRICU</name>
<evidence type="ECO:0000256" key="4">
    <source>
        <dbReference type="ARBA" id="ARBA00022692"/>
    </source>
</evidence>
<evidence type="ECO:0000313" key="10">
    <source>
        <dbReference type="RefSeq" id="XP_014674416.1"/>
    </source>
</evidence>
<reference evidence="10" key="1">
    <citation type="submission" date="2025-08" db="UniProtKB">
        <authorList>
            <consortium name="RefSeq"/>
        </authorList>
    </citation>
    <scope>IDENTIFICATION</scope>
</reference>
<dbReference type="PANTHER" id="PTHR21444:SF15">
    <property type="entry name" value="RECEPTOR FOR RETINOL UPTAKE STRA6"/>
    <property type="match status" value="1"/>
</dbReference>
<evidence type="ECO:0000256" key="5">
    <source>
        <dbReference type="ARBA" id="ARBA00022989"/>
    </source>
</evidence>
<organism evidence="9 10">
    <name type="scientific">Priapulus caudatus</name>
    <name type="common">Priapulid worm</name>
    <dbReference type="NCBI Taxonomy" id="37621"/>
    <lineage>
        <taxon>Eukaryota</taxon>
        <taxon>Metazoa</taxon>
        <taxon>Ecdysozoa</taxon>
        <taxon>Scalidophora</taxon>
        <taxon>Priapulida</taxon>
        <taxon>Priapulimorpha</taxon>
        <taxon>Priapulimorphida</taxon>
        <taxon>Priapulidae</taxon>
        <taxon>Priapulus</taxon>
    </lineage>
</organism>
<evidence type="ECO:0000256" key="2">
    <source>
        <dbReference type="ARBA" id="ARBA00022448"/>
    </source>
</evidence>
<dbReference type="PANTHER" id="PTHR21444">
    <property type="entry name" value="COILED-COIL DOMAIN-CONTAINING PROTEIN 180"/>
    <property type="match status" value="1"/>
</dbReference>
<evidence type="ECO:0000256" key="7">
    <source>
        <dbReference type="ARBA" id="ARBA00023170"/>
    </source>
</evidence>
<protein>
    <submittedName>
        <fullName evidence="10">Uncharacterized protein LOC106814588</fullName>
    </submittedName>
</protein>
<sequence>MPEIFSPATDRQKRGKRARIRWFLALTLHRNPNLVALRKRHLGELRYRCAMEEAMNMCLMVGNSIAICITFLMMLHFLASYRNDLLQLYRGRYNHLAKLNNVSFMAASLRVNGYQVAYGTWGFAIQSFLIGVTLFLLCEIVIFVKNYGTGLFLLKTMGNVG</sequence>
<dbReference type="RefSeq" id="XP_014674416.1">
    <property type="nucleotide sequence ID" value="XM_014818930.1"/>
</dbReference>
<evidence type="ECO:0000256" key="8">
    <source>
        <dbReference type="SAM" id="Phobius"/>
    </source>
</evidence>
<proteinExistence type="predicted"/>
<dbReference type="GeneID" id="106814588"/>
<keyword evidence="9" id="KW-1185">Reference proteome</keyword>
<evidence type="ECO:0000256" key="6">
    <source>
        <dbReference type="ARBA" id="ARBA00023136"/>
    </source>
</evidence>
<evidence type="ECO:0000256" key="3">
    <source>
        <dbReference type="ARBA" id="ARBA00022475"/>
    </source>
</evidence>
<keyword evidence="2" id="KW-0813">Transport</keyword>
<keyword evidence="3" id="KW-1003">Cell membrane</keyword>
<keyword evidence="7" id="KW-0675">Receptor</keyword>
<evidence type="ECO:0000313" key="9">
    <source>
        <dbReference type="Proteomes" id="UP000695022"/>
    </source>
</evidence>
<evidence type="ECO:0000256" key="1">
    <source>
        <dbReference type="ARBA" id="ARBA00004651"/>
    </source>
</evidence>
<dbReference type="Pfam" id="PF14752">
    <property type="entry name" value="RBP_receptor"/>
    <property type="match status" value="1"/>
</dbReference>
<keyword evidence="6 8" id="KW-0472">Membrane</keyword>
<accession>A0ABM1EQE5</accession>
<comment type="subcellular location">
    <subcellularLocation>
        <location evidence="1">Cell membrane</location>
        <topology evidence="1">Multi-pass membrane protein</topology>
    </subcellularLocation>
</comment>
<keyword evidence="4 8" id="KW-0812">Transmembrane</keyword>
<feature type="transmembrane region" description="Helical" evidence="8">
    <location>
        <begin position="58"/>
        <end position="79"/>
    </location>
</feature>